<dbReference type="NCBIfam" id="NF037937">
    <property type="entry name" value="septum_RefZ"/>
    <property type="match status" value="1"/>
</dbReference>
<dbReference type="PROSITE" id="PS01081">
    <property type="entry name" value="HTH_TETR_1"/>
    <property type="match status" value="1"/>
</dbReference>
<evidence type="ECO:0000256" key="1">
    <source>
        <dbReference type="ARBA" id="ARBA00022491"/>
    </source>
</evidence>
<dbReference type="Proteomes" id="UP001312865">
    <property type="component" value="Unassembled WGS sequence"/>
</dbReference>
<gene>
    <name evidence="5" type="primary">refZ</name>
    <name evidence="5" type="ORF">WAK64_00035</name>
</gene>
<accession>A0ABU8H877</accession>
<evidence type="ECO:0000313" key="6">
    <source>
        <dbReference type="Proteomes" id="UP001312865"/>
    </source>
</evidence>
<keyword evidence="1" id="KW-0678">Repressor</keyword>
<dbReference type="PROSITE" id="PS50977">
    <property type="entry name" value="HTH_TETR_2"/>
    <property type="match status" value="1"/>
</dbReference>
<keyword evidence="6" id="KW-1185">Reference proteome</keyword>
<evidence type="ECO:0000256" key="2">
    <source>
        <dbReference type="ARBA" id="ARBA00023125"/>
    </source>
</evidence>
<dbReference type="InterPro" id="IPR050624">
    <property type="entry name" value="HTH-type_Tx_Regulator"/>
</dbReference>
<dbReference type="RefSeq" id="WP_336584876.1">
    <property type="nucleotide sequence ID" value="NZ_JBBAXC010000001.1"/>
</dbReference>
<sequence length="218" mass="25669">MNKVVSSTREKIMTAAIYLFNTKGYHGTSVRDISSRANVNVANVSYYFKGKQGLLEECFTRFFEPYLLIIEKVIKKIDEERADRLLLEAIKNILTFQSQHHHLSRLVLREITVDSQVTREICSSYLMKERYYLKLFFEKGIQQGVFSPFPISFAVVHLKSLLSMPFINKQYMEEVWNLYPHDKLFTDRYFLSIQMWINKVLLKSNIVHQEPLSAIVNQ</sequence>
<keyword evidence="2 3" id="KW-0238">DNA-binding</keyword>
<evidence type="ECO:0000313" key="5">
    <source>
        <dbReference type="EMBL" id="MEI5905452.1"/>
    </source>
</evidence>
<dbReference type="PRINTS" id="PR00455">
    <property type="entry name" value="HTHTETR"/>
</dbReference>
<dbReference type="InterPro" id="IPR009057">
    <property type="entry name" value="Homeodomain-like_sf"/>
</dbReference>
<feature type="domain" description="HTH tetR-type" evidence="4">
    <location>
        <begin position="6"/>
        <end position="66"/>
    </location>
</feature>
<dbReference type="InterPro" id="IPR001647">
    <property type="entry name" value="HTH_TetR"/>
</dbReference>
<dbReference type="PANTHER" id="PTHR43479:SF11">
    <property type="entry name" value="ACREF_ENVCD OPERON REPRESSOR-RELATED"/>
    <property type="match status" value="1"/>
</dbReference>
<dbReference type="Pfam" id="PF00440">
    <property type="entry name" value="TetR_N"/>
    <property type="match status" value="1"/>
</dbReference>
<dbReference type="Gene3D" id="1.10.357.10">
    <property type="entry name" value="Tetracycline Repressor, domain 2"/>
    <property type="match status" value="1"/>
</dbReference>
<dbReference type="GO" id="GO:0003677">
    <property type="term" value="F:DNA binding"/>
    <property type="evidence" value="ECO:0007669"/>
    <property type="project" value="UniProtKB-KW"/>
</dbReference>
<evidence type="ECO:0000259" key="4">
    <source>
        <dbReference type="PROSITE" id="PS50977"/>
    </source>
</evidence>
<dbReference type="InterPro" id="IPR036271">
    <property type="entry name" value="Tet_transcr_reg_TetR-rel_C_sf"/>
</dbReference>
<evidence type="ECO:0000256" key="3">
    <source>
        <dbReference type="PROSITE-ProRule" id="PRU00335"/>
    </source>
</evidence>
<dbReference type="EMBL" id="JBBAXC010000001">
    <property type="protein sequence ID" value="MEI5905452.1"/>
    <property type="molecule type" value="Genomic_DNA"/>
</dbReference>
<reference evidence="5 6" key="1">
    <citation type="journal article" date="2018" name="J. Microbiol.">
        <title>Bacillus spongiae sp. nov., isolated from sponge of Jeju Island.</title>
        <authorList>
            <person name="Lee G.E."/>
            <person name="Im W.T."/>
            <person name="Park J.S."/>
        </authorList>
    </citation>
    <scope>NUCLEOTIDE SEQUENCE [LARGE SCALE GENOMIC DNA]</scope>
    <source>
        <strain evidence="5 6">135PIL107-10</strain>
    </source>
</reference>
<dbReference type="InterPro" id="IPR023772">
    <property type="entry name" value="DNA-bd_HTH_TetR-type_CS"/>
</dbReference>
<protein>
    <submittedName>
        <fullName evidence="5">Forespore capture DNA-binding protein RefZ</fullName>
    </submittedName>
</protein>
<dbReference type="SUPFAM" id="SSF48498">
    <property type="entry name" value="Tetracyclin repressor-like, C-terminal domain"/>
    <property type="match status" value="1"/>
</dbReference>
<feature type="DNA-binding region" description="H-T-H motif" evidence="3">
    <location>
        <begin position="29"/>
        <end position="48"/>
    </location>
</feature>
<proteinExistence type="predicted"/>
<dbReference type="SUPFAM" id="SSF46689">
    <property type="entry name" value="Homeodomain-like"/>
    <property type="match status" value="1"/>
</dbReference>
<name>A0ABU8H877_9BACI</name>
<organism evidence="5 6">
    <name type="scientific">Bacillus spongiae</name>
    <dbReference type="NCBI Taxonomy" id="2683610"/>
    <lineage>
        <taxon>Bacteria</taxon>
        <taxon>Bacillati</taxon>
        <taxon>Bacillota</taxon>
        <taxon>Bacilli</taxon>
        <taxon>Bacillales</taxon>
        <taxon>Bacillaceae</taxon>
        <taxon>Bacillus</taxon>
    </lineage>
</organism>
<comment type="caution">
    <text evidence="5">The sequence shown here is derived from an EMBL/GenBank/DDBJ whole genome shotgun (WGS) entry which is preliminary data.</text>
</comment>
<dbReference type="PANTHER" id="PTHR43479">
    <property type="entry name" value="ACREF/ENVCD OPERON REPRESSOR-RELATED"/>
    <property type="match status" value="1"/>
</dbReference>